<dbReference type="Gene3D" id="3.40.50.300">
    <property type="entry name" value="P-loop containing nucleotide triphosphate hydrolases"/>
    <property type="match status" value="1"/>
</dbReference>
<evidence type="ECO:0000313" key="5">
    <source>
        <dbReference type="EMBL" id="KGG21723.1"/>
    </source>
</evidence>
<name>A0A0A2C5Y2_PROMR</name>
<dbReference type="AlphaFoldDB" id="A0A0A2C5Y2"/>
<dbReference type="CDD" id="cd03225">
    <property type="entry name" value="ABC_cobalt_CbiO_domain1"/>
    <property type="match status" value="1"/>
</dbReference>
<feature type="domain" description="ABC transporter" evidence="4">
    <location>
        <begin position="19"/>
        <end position="236"/>
    </location>
</feature>
<gene>
    <name evidence="5" type="ORF">EV03_0462</name>
</gene>
<dbReference type="SUPFAM" id="SSF52540">
    <property type="entry name" value="P-loop containing nucleoside triphosphate hydrolases"/>
    <property type="match status" value="1"/>
</dbReference>
<dbReference type="SMART" id="SM00382">
    <property type="entry name" value="AAA"/>
    <property type="match status" value="1"/>
</dbReference>
<comment type="caution">
    <text evidence="5">The sequence shown here is derived from an EMBL/GenBank/DDBJ whole genome shotgun (WGS) entry which is preliminary data.</text>
</comment>
<evidence type="ECO:0000256" key="3">
    <source>
        <dbReference type="ARBA" id="ARBA00022840"/>
    </source>
</evidence>
<sequence>MRKNRSYSILEPTTWSGYLEFDQVSFSWPNGVNVIDQCSFSIIKPGLWMLVGENGSGKSTLFRLINGGISPKNGKIFCSLRPSMVYQNPDHQLLMPTCKSELMLSVPKTISQTNLLDLIHSALEKVDLGEMLDRPIHTLSGGQKQRLALAGAIVSNSNLLLLDEPTALLDPQSQNSVLKVVKKLTSSLADPITAIWVTHRLEELFFCDGAAIVKNGAISNWNSGSKVFQEIKSLALR</sequence>
<dbReference type="Proteomes" id="UP000030392">
    <property type="component" value="Unassembled WGS sequence"/>
</dbReference>
<dbReference type="PROSITE" id="PS50893">
    <property type="entry name" value="ABC_TRANSPORTER_2"/>
    <property type="match status" value="1"/>
</dbReference>
<protein>
    <submittedName>
        <fullName evidence="5">Putative ABC transporter</fullName>
    </submittedName>
</protein>
<proteinExistence type="predicted"/>
<evidence type="ECO:0000259" key="4">
    <source>
        <dbReference type="PROSITE" id="PS50893"/>
    </source>
</evidence>
<dbReference type="GO" id="GO:0022857">
    <property type="term" value="F:transmembrane transporter activity"/>
    <property type="evidence" value="ECO:0007669"/>
    <property type="project" value="UniProtKB-ARBA"/>
</dbReference>
<evidence type="ECO:0000313" key="6">
    <source>
        <dbReference type="Proteomes" id="UP000030392"/>
    </source>
</evidence>
<keyword evidence="3" id="KW-0067">ATP-binding</keyword>
<dbReference type="PROSITE" id="PS00211">
    <property type="entry name" value="ABC_TRANSPORTER_1"/>
    <property type="match status" value="1"/>
</dbReference>
<dbReference type="PANTHER" id="PTHR43514">
    <property type="entry name" value="ABC TRANSPORTER I FAMILY MEMBER 10"/>
    <property type="match status" value="1"/>
</dbReference>
<dbReference type="Pfam" id="PF00005">
    <property type="entry name" value="ABC_tran"/>
    <property type="match status" value="1"/>
</dbReference>
<dbReference type="InterPro" id="IPR003593">
    <property type="entry name" value="AAA+_ATPase"/>
</dbReference>
<evidence type="ECO:0000256" key="1">
    <source>
        <dbReference type="ARBA" id="ARBA00022448"/>
    </source>
</evidence>
<dbReference type="InterPro" id="IPR003439">
    <property type="entry name" value="ABC_transporter-like_ATP-bd"/>
</dbReference>
<accession>A0A0A2C5Y2</accession>
<evidence type="ECO:0000256" key="2">
    <source>
        <dbReference type="ARBA" id="ARBA00022741"/>
    </source>
</evidence>
<dbReference type="GO" id="GO:0016020">
    <property type="term" value="C:membrane"/>
    <property type="evidence" value="ECO:0007669"/>
    <property type="project" value="InterPro"/>
</dbReference>
<dbReference type="InterPro" id="IPR027417">
    <property type="entry name" value="P-loop_NTPase"/>
</dbReference>
<organism evidence="5 6">
    <name type="scientific">Prochlorococcus marinus str. PAC1</name>
    <dbReference type="NCBI Taxonomy" id="59924"/>
    <lineage>
        <taxon>Bacteria</taxon>
        <taxon>Bacillati</taxon>
        <taxon>Cyanobacteriota</taxon>
        <taxon>Cyanophyceae</taxon>
        <taxon>Synechococcales</taxon>
        <taxon>Prochlorococcaceae</taxon>
        <taxon>Prochlorococcus</taxon>
    </lineage>
</organism>
<keyword evidence="2" id="KW-0547">Nucleotide-binding</keyword>
<keyword evidence="1" id="KW-0813">Transport</keyword>
<dbReference type="GO" id="GO:0016887">
    <property type="term" value="F:ATP hydrolysis activity"/>
    <property type="evidence" value="ECO:0007669"/>
    <property type="project" value="InterPro"/>
</dbReference>
<dbReference type="GO" id="GO:0005524">
    <property type="term" value="F:ATP binding"/>
    <property type="evidence" value="ECO:0007669"/>
    <property type="project" value="UniProtKB-KW"/>
</dbReference>
<dbReference type="InterPro" id="IPR050334">
    <property type="entry name" value="Molybdenum_import_ModC"/>
</dbReference>
<reference evidence="6" key="1">
    <citation type="journal article" date="2014" name="Sci. Data">
        <title>Genomes of diverse isolates of the marine cyanobacterium Prochlorococcus.</title>
        <authorList>
            <person name="Biller S."/>
            <person name="Berube P."/>
            <person name="Thompson J."/>
            <person name="Kelly L."/>
            <person name="Roggensack S."/>
            <person name="Awad L."/>
            <person name="Roache-Johnson K."/>
            <person name="Ding H."/>
            <person name="Giovannoni S.J."/>
            <person name="Moore L.R."/>
            <person name="Chisholm S.W."/>
        </authorList>
    </citation>
    <scope>NUCLEOTIDE SEQUENCE [LARGE SCALE GENOMIC DNA]</scope>
    <source>
        <strain evidence="6">PAC1</strain>
    </source>
</reference>
<dbReference type="EMBL" id="JNAX01000005">
    <property type="protein sequence ID" value="KGG21723.1"/>
    <property type="molecule type" value="Genomic_DNA"/>
</dbReference>
<dbReference type="InterPro" id="IPR015856">
    <property type="entry name" value="ABC_transpr_CbiO/EcfA_su"/>
</dbReference>
<dbReference type="InterPro" id="IPR017871">
    <property type="entry name" value="ABC_transporter-like_CS"/>
</dbReference>
<dbReference type="PANTHER" id="PTHR43514:SF1">
    <property type="entry name" value="SULFATE_THIOSULFATE IMPORT ATP-BINDING PROTEIN CYSA"/>
    <property type="match status" value="1"/>
</dbReference>